<accession>A0A0D6PGJ2</accession>
<organism evidence="2 3">
    <name type="scientific">Acidocella aminolytica 101 = DSM 11237</name>
    <dbReference type="NCBI Taxonomy" id="1120923"/>
    <lineage>
        <taxon>Bacteria</taxon>
        <taxon>Pseudomonadati</taxon>
        <taxon>Pseudomonadota</taxon>
        <taxon>Alphaproteobacteria</taxon>
        <taxon>Acetobacterales</taxon>
        <taxon>Acidocellaceae</taxon>
        <taxon>Acidocella</taxon>
    </lineage>
</organism>
<comment type="caution">
    <text evidence="2">The sequence shown here is derived from an EMBL/GenBank/DDBJ whole genome shotgun (WGS) entry which is preliminary data.</text>
</comment>
<dbReference type="EMBL" id="BANC01000046">
    <property type="protein sequence ID" value="GAN80496.1"/>
    <property type="molecule type" value="Genomic_DNA"/>
</dbReference>
<sequence length="114" mass="12236">MDENLAKDFVAVWQSELTAMAADRELRETWAATLGLWAQAANAAAAMLPHEQTPGSTRPAEPPWTAAAAAASRTSMDEVEQLSRRVAELEQRLAQFLDRRDGDSAGPAGEGEAV</sequence>
<evidence type="ECO:0000313" key="2">
    <source>
        <dbReference type="EMBL" id="GAN80496.1"/>
    </source>
</evidence>
<keyword evidence="3" id="KW-1185">Reference proteome</keyword>
<proteinExistence type="predicted"/>
<reference evidence="2 3" key="1">
    <citation type="submission" date="2012-11" db="EMBL/GenBank/DDBJ databases">
        <title>Whole genome sequence of Acidocella aminolytica 101 = DSM 11237.</title>
        <authorList>
            <person name="Azuma Y."/>
            <person name="Higashiura N."/>
            <person name="Hirakawa H."/>
            <person name="Matsushita K."/>
        </authorList>
    </citation>
    <scope>NUCLEOTIDE SEQUENCE [LARGE SCALE GENOMIC DNA]</scope>
    <source>
        <strain evidence="3">101 / DSM 11237</strain>
    </source>
</reference>
<dbReference type="AlphaFoldDB" id="A0A0D6PGJ2"/>
<dbReference type="Proteomes" id="UP000032668">
    <property type="component" value="Unassembled WGS sequence"/>
</dbReference>
<evidence type="ECO:0000256" key="1">
    <source>
        <dbReference type="SAM" id="MobiDB-lite"/>
    </source>
</evidence>
<name>A0A0D6PGJ2_9PROT</name>
<feature type="region of interest" description="Disordered" evidence="1">
    <location>
        <begin position="50"/>
        <end position="76"/>
    </location>
</feature>
<evidence type="ECO:0000313" key="3">
    <source>
        <dbReference type="Proteomes" id="UP000032668"/>
    </source>
</evidence>
<protein>
    <submittedName>
        <fullName evidence="2">Uncharacterized protein</fullName>
    </submittedName>
</protein>
<gene>
    <name evidence="2" type="ORF">Aam_047_077</name>
</gene>
<dbReference type="RefSeq" id="WP_175556485.1">
    <property type="nucleotide sequence ID" value="NZ_BANC01000046.1"/>
</dbReference>
<dbReference type="STRING" id="1120923.SAMN02746095_01650"/>